<keyword evidence="3" id="KW-1185">Reference proteome</keyword>
<gene>
    <name evidence="2" type="ORF">H8923_08355</name>
</gene>
<feature type="transmembrane region" description="Helical" evidence="1">
    <location>
        <begin position="113"/>
        <end position="133"/>
    </location>
</feature>
<organism evidence="2 3">
    <name type="scientific">Romboutsia faecis</name>
    <dbReference type="NCBI Taxonomy" id="2764597"/>
    <lineage>
        <taxon>Bacteria</taxon>
        <taxon>Bacillati</taxon>
        <taxon>Bacillota</taxon>
        <taxon>Clostridia</taxon>
        <taxon>Peptostreptococcales</taxon>
        <taxon>Peptostreptococcaceae</taxon>
        <taxon>Romboutsia</taxon>
    </lineage>
</organism>
<feature type="transmembrane region" description="Helical" evidence="1">
    <location>
        <begin position="66"/>
        <end position="84"/>
    </location>
</feature>
<dbReference type="RefSeq" id="WP_153971322.1">
    <property type="nucleotide sequence ID" value="NZ_JACRWE010000003.1"/>
</dbReference>
<keyword evidence="1" id="KW-0472">Membrane</keyword>
<dbReference type="EMBL" id="JACRWE010000003">
    <property type="protein sequence ID" value="MBC5996770.1"/>
    <property type="molecule type" value="Genomic_DNA"/>
</dbReference>
<evidence type="ECO:0000256" key="1">
    <source>
        <dbReference type="SAM" id="Phobius"/>
    </source>
</evidence>
<evidence type="ECO:0000313" key="2">
    <source>
        <dbReference type="EMBL" id="MBC5996770.1"/>
    </source>
</evidence>
<evidence type="ECO:0000313" key="3">
    <source>
        <dbReference type="Proteomes" id="UP000609849"/>
    </source>
</evidence>
<comment type="caution">
    <text evidence="2">The sequence shown here is derived from an EMBL/GenBank/DDBJ whole genome shotgun (WGS) entry which is preliminary data.</text>
</comment>
<sequence>MNKISCDICKDLIPLVKDNVASEDSYNLVKKHIDECNKCKDLFDENIEVNQNMNDEKVISKIKSQLILIALILVILGSVIGLGLSESEGMFYNILIMPIIGILAYSALRKKSYIVLLSMFAFIYLYHLIKYMIDGIFDKSQLVSSLMAPLLWTILYSGLCAIGMLIAFLLYIAFKKENK</sequence>
<dbReference type="Proteomes" id="UP000609849">
    <property type="component" value="Unassembled WGS sequence"/>
</dbReference>
<protein>
    <submittedName>
        <fullName evidence="2">Zf-HC2 domain-containing protein</fullName>
    </submittedName>
</protein>
<feature type="transmembrane region" description="Helical" evidence="1">
    <location>
        <begin position="90"/>
        <end position="108"/>
    </location>
</feature>
<keyword evidence="1" id="KW-1133">Transmembrane helix</keyword>
<reference evidence="2 3" key="1">
    <citation type="submission" date="2020-08" db="EMBL/GenBank/DDBJ databases">
        <authorList>
            <person name="Liu C."/>
            <person name="Sun Q."/>
        </authorList>
    </citation>
    <scope>NUCLEOTIDE SEQUENCE [LARGE SCALE GENOMIC DNA]</scope>
    <source>
        <strain evidence="2 3">NSJ-18</strain>
    </source>
</reference>
<feature type="transmembrane region" description="Helical" evidence="1">
    <location>
        <begin position="153"/>
        <end position="174"/>
    </location>
</feature>
<keyword evidence="1" id="KW-0812">Transmembrane</keyword>
<name>A0ABR7JPJ8_9FIRM</name>
<proteinExistence type="predicted"/>
<accession>A0ABR7JPJ8</accession>